<proteinExistence type="predicted"/>
<organism evidence="2 3">
    <name type="scientific">Triparma retinervis</name>
    <dbReference type="NCBI Taxonomy" id="2557542"/>
    <lineage>
        <taxon>Eukaryota</taxon>
        <taxon>Sar</taxon>
        <taxon>Stramenopiles</taxon>
        <taxon>Ochrophyta</taxon>
        <taxon>Bolidophyceae</taxon>
        <taxon>Parmales</taxon>
        <taxon>Triparmaceae</taxon>
        <taxon>Triparma</taxon>
    </lineage>
</organism>
<comment type="caution">
    <text evidence="2">The sequence shown here is derived from an EMBL/GenBank/DDBJ whole genome shotgun (WGS) entry which is preliminary data.</text>
</comment>
<dbReference type="Proteomes" id="UP001165082">
    <property type="component" value="Unassembled WGS sequence"/>
</dbReference>
<sequence>MVCGGIELGESAKRVRQEGKSFTICCLYVQTRAELRADRAKPNGEPKEGRTFRVGIESSLGQKSIMATKKTEEQEWELHTEKQIQAAFRLYDKDNKGTVSEDEVQYIMRYLNVYPTEVAMVNLIKQEMQDDEPTTYVTYDRLKTVMLRLLKTKEWEPDAEDILIQAFKTLDTDNLGYIEWDKIKDILTTKGEAPFRNAEIDAFQRVAVDMETGRVYYEDYVAAAVEGD</sequence>
<dbReference type="PROSITE" id="PS50222">
    <property type="entry name" value="EF_HAND_2"/>
    <property type="match status" value="2"/>
</dbReference>
<accession>A0A9W6ZS80</accession>
<keyword evidence="3" id="KW-1185">Reference proteome</keyword>
<evidence type="ECO:0000259" key="1">
    <source>
        <dbReference type="PROSITE" id="PS50222"/>
    </source>
</evidence>
<dbReference type="EMBL" id="BRXZ01002262">
    <property type="protein sequence ID" value="GMH58401.1"/>
    <property type="molecule type" value="Genomic_DNA"/>
</dbReference>
<evidence type="ECO:0000313" key="3">
    <source>
        <dbReference type="Proteomes" id="UP001165082"/>
    </source>
</evidence>
<dbReference type="InterPro" id="IPR011992">
    <property type="entry name" value="EF-hand-dom_pair"/>
</dbReference>
<feature type="domain" description="EF-hand" evidence="1">
    <location>
        <begin position="79"/>
        <end position="114"/>
    </location>
</feature>
<name>A0A9W6ZS80_9STRA</name>
<protein>
    <recommendedName>
        <fullName evidence="1">EF-hand domain-containing protein</fullName>
    </recommendedName>
</protein>
<dbReference type="GO" id="GO:0005509">
    <property type="term" value="F:calcium ion binding"/>
    <property type="evidence" value="ECO:0007669"/>
    <property type="project" value="InterPro"/>
</dbReference>
<dbReference type="FunFam" id="1.10.238.10:FF:000001">
    <property type="entry name" value="Calmodulin 1"/>
    <property type="match status" value="1"/>
</dbReference>
<dbReference type="PANTHER" id="PTHR46763">
    <property type="entry name" value="DYNEIN REGULATORY COMPLEX PROTEIN 8"/>
    <property type="match status" value="1"/>
</dbReference>
<dbReference type="Pfam" id="PF13405">
    <property type="entry name" value="EF-hand_6"/>
    <property type="match status" value="1"/>
</dbReference>
<dbReference type="SUPFAM" id="SSF47473">
    <property type="entry name" value="EF-hand"/>
    <property type="match status" value="1"/>
</dbReference>
<dbReference type="Pfam" id="PF13833">
    <property type="entry name" value="EF-hand_8"/>
    <property type="match status" value="1"/>
</dbReference>
<dbReference type="InterPro" id="IPR002048">
    <property type="entry name" value="EF_hand_dom"/>
</dbReference>
<feature type="domain" description="EF-hand" evidence="1">
    <location>
        <begin position="158"/>
        <end position="193"/>
    </location>
</feature>
<dbReference type="SMART" id="SM00054">
    <property type="entry name" value="EFh"/>
    <property type="match status" value="2"/>
</dbReference>
<dbReference type="OrthoDB" id="10260307at2759"/>
<gene>
    <name evidence="2" type="ORF">TrRE_jg10620</name>
</gene>
<reference evidence="2" key="1">
    <citation type="submission" date="2022-07" db="EMBL/GenBank/DDBJ databases">
        <title>Genome analysis of Parmales, a sister group of diatoms, reveals the evolutionary specialization of diatoms from phago-mixotrophs to photoautotrophs.</title>
        <authorList>
            <person name="Ban H."/>
            <person name="Sato S."/>
            <person name="Yoshikawa S."/>
            <person name="Kazumasa Y."/>
            <person name="Nakamura Y."/>
            <person name="Ichinomiya M."/>
            <person name="Saitoh K."/>
            <person name="Sato N."/>
            <person name="Blanc-Mathieu R."/>
            <person name="Endo H."/>
            <person name="Kuwata A."/>
            <person name="Ogata H."/>
        </authorList>
    </citation>
    <scope>NUCLEOTIDE SEQUENCE</scope>
</reference>
<evidence type="ECO:0000313" key="2">
    <source>
        <dbReference type="EMBL" id="GMH58401.1"/>
    </source>
</evidence>
<dbReference type="PANTHER" id="PTHR46763:SF1">
    <property type="entry name" value="DYNEIN REGULATORY COMPLEX PROTEIN 8"/>
    <property type="match status" value="1"/>
</dbReference>
<dbReference type="AlphaFoldDB" id="A0A9W6ZS80"/>
<dbReference type="Gene3D" id="1.10.238.10">
    <property type="entry name" value="EF-hand"/>
    <property type="match status" value="2"/>
</dbReference>